<sequence length="129" mass="14731">MGFAYSLLFPARLWVVAADTMHLFVTPEEAWHWLESPGARAARLTRTVSTKNDHIQWNQRGNEDMWGGDLPVVPNLDQRLQERRRALERAAALPCDVALNRMLRTPHLSMEKALLPPGHLCTARLLLQK</sequence>
<proteinExistence type="predicted"/>
<feature type="chain" id="PRO_5043428903" evidence="1">
    <location>
        <begin position="19"/>
        <end position="129"/>
    </location>
</feature>
<evidence type="ECO:0000313" key="2">
    <source>
        <dbReference type="EMBL" id="KAJ1173646.1"/>
    </source>
</evidence>
<reference evidence="2" key="1">
    <citation type="journal article" date="2022" name="bioRxiv">
        <title>Sequencing and chromosome-scale assembly of the giantPleurodeles waltlgenome.</title>
        <authorList>
            <person name="Brown T."/>
            <person name="Elewa A."/>
            <person name="Iarovenko S."/>
            <person name="Subramanian E."/>
            <person name="Araus A.J."/>
            <person name="Petzold A."/>
            <person name="Susuki M."/>
            <person name="Suzuki K.-i.T."/>
            <person name="Hayashi T."/>
            <person name="Toyoda A."/>
            <person name="Oliveira C."/>
            <person name="Osipova E."/>
            <person name="Leigh N.D."/>
            <person name="Simon A."/>
            <person name="Yun M.H."/>
        </authorList>
    </citation>
    <scope>NUCLEOTIDE SEQUENCE</scope>
    <source>
        <strain evidence="2">20211129_DDA</strain>
        <tissue evidence="2">Liver</tissue>
    </source>
</reference>
<dbReference type="AlphaFoldDB" id="A0AAV7TBH1"/>
<gene>
    <name evidence="2" type="ORF">NDU88_005473</name>
</gene>
<comment type="caution">
    <text evidence="2">The sequence shown here is derived from an EMBL/GenBank/DDBJ whole genome shotgun (WGS) entry which is preliminary data.</text>
</comment>
<protein>
    <submittedName>
        <fullName evidence="2">Uncharacterized protein</fullName>
    </submittedName>
</protein>
<evidence type="ECO:0000256" key="1">
    <source>
        <dbReference type="SAM" id="SignalP"/>
    </source>
</evidence>
<organism evidence="2 3">
    <name type="scientific">Pleurodeles waltl</name>
    <name type="common">Iberian ribbed newt</name>
    <dbReference type="NCBI Taxonomy" id="8319"/>
    <lineage>
        <taxon>Eukaryota</taxon>
        <taxon>Metazoa</taxon>
        <taxon>Chordata</taxon>
        <taxon>Craniata</taxon>
        <taxon>Vertebrata</taxon>
        <taxon>Euteleostomi</taxon>
        <taxon>Amphibia</taxon>
        <taxon>Batrachia</taxon>
        <taxon>Caudata</taxon>
        <taxon>Salamandroidea</taxon>
        <taxon>Salamandridae</taxon>
        <taxon>Pleurodelinae</taxon>
        <taxon>Pleurodeles</taxon>
    </lineage>
</organism>
<dbReference type="Proteomes" id="UP001066276">
    <property type="component" value="Chromosome 4_1"/>
</dbReference>
<feature type="signal peptide" evidence="1">
    <location>
        <begin position="1"/>
        <end position="18"/>
    </location>
</feature>
<keyword evidence="3" id="KW-1185">Reference proteome</keyword>
<dbReference type="EMBL" id="JANPWB010000007">
    <property type="protein sequence ID" value="KAJ1173646.1"/>
    <property type="molecule type" value="Genomic_DNA"/>
</dbReference>
<keyword evidence="1" id="KW-0732">Signal</keyword>
<name>A0AAV7TBH1_PLEWA</name>
<accession>A0AAV7TBH1</accession>
<evidence type="ECO:0000313" key="3">
    <source>
        <dbReference type="Proteomes" id="UP001066276"/>
    </source>
</evidence>